<evidence type="ECO:0000256" key="4">
    <source>
        <dbReference type="RuleBase" id="RU003744"/>
    </source>
</evidence>
<dbReference type="InterPro" id="IPR018313">
    <property type="entry name" value="SBP_3_CS"/>
</dbReference>
<dbReference type="PANTHER" id="PTHR35936">
    <property type="entry name" value="MEMBRANE-BOUND LYTIC MUREIN TRANSGLYCOSYLASE F"/>
    <property type="match status" value="1"/>
</dbReference>
<dbReference type="AlphaFoldDB" id="A0A839JYW7"/>
<comment type="similarity">
    <text evidence="2 4">Belongs to the bacterial solute-binding protein 3 family.</text>
</comment>
<dbReference type="GO" id="GO:0030313">
    <property type="term" value="C:cell envelope"/>
    <property type="evidence" value="ECO:0007669"/>
    <property type="project" value="UniProtKB-SubCell"/>
</dbReference>
<dbReference type="SUPFAM" id="SSF53850">
    <property type="entry name" value="Periplasmic binding protein-like II"/>
    <property type="match status" value="1"/>
</dbReference>
<comment type="caution">
    <text evidence="7">The sequence shown here is derived from an EMBL/GenBank/DDBJ whole genome shotgun (WGS) entry which is preliminary data.</text>
</comment>
<proteinExistence type="inferred from homology"/>
<evidence type="ECO:0000256" key="3">
    <source>
        <dbReference type="ARBA" id="ARBA00022729"/>
    </source>
</evidence>
<evidence type="ECO:0000313" key="7">
    <source>
        <dbReference type="EMBL" id="MBB2182873.1"/>
    </source>
</evidence>
<dbReference type="Gene3D" id="3.40.190.10">
    <property type="entry name" value="Periplasmic binding protein-like II"/>
    <property type="match status" value="2"/>
</dbReference>
<dbReference type="SMART" id="SM00062">
    <property type="entry name" value="PBPb"/>
    <property type="match status" value="1"/>
</dbReference>
<feature type="domain" description="Solute-binding protein family 3/N-terminal" evidence="6">
    <location>
        <begin position="38"/>
        <end position="263"/>
    </location>
</feature>
<evidence type="ECO:0000256" key="1">
    <source>
        <dbReference type="ARBA" id="ARBA00004196"/>
    </source>
</evidence>
<accession>A0A839JYW7</accession>
<keyword evidence="3 5" id="KW-0732">Signal</keyword>
<dbReference type="PROSITE" id="PS51257">
    <property type="entry name" value="PROKAR_LIPOPROTEIN"/>
    <property type="match status" value="1"/>
</dbReference>
<dbReference type="PANTHER" id="PTHR35936:SF34">
    <property type="entry name" value="ABC TRANSPORTER EXTRACELLULAR-BINDING PROTEIN YCKB-RELATED"/>
    <property type="match status" value="1"/>
</dbReference>
<comment type="subcellular location">
    <subcellularLocation>
        <location evidence="1">Cell envelope</location>
    </subcellularLocation>
</comment>
<evidence type="ECO:0000256" key="5">
    <source>
        <dbReference type="SAM" id="SignalP"/>
    </source>
</evidence>
<dbReference type="EMBL" id="JACEGA010000001">
    <property type="protein sequence ID" value="MBB2182873.1"/>
    <property type="molecule type" value="Genomic_DNA"/>
</dbReference>
<feature type="chain" id="PRO_5038473471" evidence="5">
    <location>
        <begin position="22"/>
        <end position="268"/>
    </location>
</feature>
<organism evidence="7 8">
    <name type="scientific">Variimorphobacter saccharofermentans</name>
    <dbReference type="NCBI Taxonomy" id="2755051"/>
    <lineage>
        <taxon>Bacteria</taxon>
        <taxon>Bacillati</taxon>
        <taxon>Bacillota</taxon>
        <taxon>Clostridia</taxon>
        <taxon>Lachnospirales</taxon>
        <taxon>Lachnospiraceae</taxon>
        <taxon>Variimorphobacter</taxon>
    </lineage>
</organism>
<dbReference type="CDD" id="cd00996">
    <property type="entry name" value="PBP2_AatB_like"/>
    <property type="match status" value="1"/>
</dbReference>
<gene>
    <name evidence="7" type="ORF">H0486_08290</name>
</gene>
<evidence type="ECO:0000256" key="2">
    <source>
        <dbReference type="ARBA" id="ARBA00010333"/>
    </source>
</evidence>
<dbReference type="PROSITE" id="PS01039">
    <property type="entry name" value="SBP_BACTERIAL_3"/>
    <property type="match status" value="1"/>
</dbReference>
<sequence length="268" mass="29602">MKKLFSLIMVTLMIISLTACQKSTGSDESLKYIQDNGKLILGLDDSFPPMGFRDDADNIVGFDVDLAQAVCDKLGVELVLQPIEWDAKEQELNTKNIDCIWNGFSVTPDRLEKLTMSKPYMLNNITLVVTKNSDITKFDDMAGKRLAVQSGSSAEETLNSEENKDFKDSLGQVNPFSDYVTALMDLETGNSDAVLMDSVVANYMITEAGKDFVVLDETLLKDEYAIGFRKGDTALCEAVEKALKELKADGTVEKLAVKWFGSDITTIE</sequence>
<dbReference type="RefSeq" id="WP_228352562.1">
    <property type="nucleotide sequence ID" value="NZ_JACEGA010000001.1"/>
</dbReference>
<dbReference type="Pfam" id="PF00497">
    <property type="entry name" value="SBP_bac_3"/>
    <property type="match status" value="1"/>
</dbReference>
<reference evidence="7 8" key="1">
    <citation type="submission" date="2020-07" db="EMBL/GenBank/DDBJ databases">
        <title>Characterization and genome sequencing of isolate MD1, a novel member within the family Lachnospiraceae.</title>
        <authorList>
            <person name="Rettenmaier R."/>
            <person name="Di Bello L."/>
            <person name="Zinser C."/>
            <person name="Scheitz K."/>
            <person name="Liebl W."/>
            <person name="Zverlov V."/>
        </authorList>
    </citation>
    <scope>NUCLEOTIDE SEQUENCE [LARGE SCALE GENOMIC DNA]</scope>
    <source>
        <strain evidence="7 8">MD1</strain>
    </source>
</reference>
<evidence type="ECO:0000313" key="8">
    <source>
        <dbReference type="Proteomes" id="UP000574276"/>
    </source>
</evidence>
<dbReference type="InterPro" id="IPR001638">
    <property type="entry name" value="Solute-binding_3/MltF_N"/>
</dbReference>
<feature type="signal peptide" evidence="5">
    <location>
        <begin position="1"/>
        <end position="21"/>
    </location>
</feature>
<protein>
    <submittedName>
        <fullName evidence="7">Amino acid ABC transporter substrate-binding protein</fullName>
    </submittedName>
</protein>
<keyword evidence="8" id="KW-1185">Reference proteome</keyword>
<evidence type="ECO:0000259" key="6">
    <source>
        <dbReference type="SMART" id="SM00062"/>
    </source>
</evidence>
<dbReference type="Proteomes" id="UP000574276">
    <property type="component" value="Unassembled WGS sequence"/>
</dbReference>
<name>A0A839JYW7_9FIRM</name>